<dbReference type="EMBL" id="SRLE01000017">
    <property type="protein sequence ID" value="TGD71007.1"/>
    <property type="molecule type" value="Genomic_DNA"/>
</dbReference>
<keyword evidence="1" id="KW-0808">Transferase</keyword>
<gene>
    <name evidence="1" type="ORF">E4634_20480</name>
</gene>
<organism evidence="1 2">
    <name type="scientific">Mangrovimicrobium sediminis</name>
    <dbReference type="NCBI Taxonomy" id="2562682"/>
    <lineage>
        <taxon>Bacteria</taxon>
        <taxon>Pseudomonadati</taxon>
        <taxon>Pseudomonadota</taxon>
        <taxon>Gammaproteobacteria</taxon>
        <taxon>Cellvibrionales</taxon>
        <taxon>Halieaceae</taxon>
        <taxon>Mangrovimicrobium</taxon>
    </lineage>
</organism>
<keyword evidence="2" id="KW-1185">Reference proteome</keyword>
<dbReference type="SUPFAM" id="SSF52540">
    <property type="entry name" value="P-loop containing nucleoside triphosphate hydrolases"/>
    <property type="match status" value="1"/>
</dbReference>
<comment type="caution">
    <text evidence="1">The sequence shown here is derived from an EMBL/GenBank/DDBJ whole genome shotgun (WGS) entry which is preliminary data.</text>
</comment>
<name>A0A4Z0LUX8_9GAMM</name>
<proteinExistence type="predicted"/>
<reference evidence="1 2" key="1">
    <citation type="submission" date="2019-04" db="EMBL/GenBank/DDBJ databases">
        <title>Taxonomy of novel Haliea sp. from mangrove soil of West Coast of India.</title>
        <authorList>
            <person name="Verma A."/>
            <person name="Kumar P."/>
            <person name="Krishnamurthi S."/>
        </authorList>
    </citation>
    <scope>NUCLEOTIDE SEQUENCE [LARGE SCALE GENOMIC DNA]</scope>
    <source>
        <strain evidence="1 2">SAOS-164</strain>
    </source>
</reference>
<dbReference type="InterPro" id="IPR027417">
    <property type="entry name" value="P-loop_NTPase"/>
</dbReference>
<dbReference type="Proteomes" id="UP000298050">
    <property type="component" value="Unassembled WGS sequence"/>
</dbReference>
<evidence type="ECO:0000313" key="1">
    <source>
        <dbReference type="EMBL" id="TGD71007.1"/>
    </source>
</evidence>
<accession>A0A4Z0LUX8</accession>
<evidence type="ECO:0000313" key="2">
    <source>
        <dbReference type="Proteomes" id="UP000298050"/>
    </source>
</evidence>
<dbReference type="OrthoDB" id="9179784at2"/>
<sequence>MHRSGTSCLTGSLQEAGLYLGDYHTWNPYNLKGNRENQYIVDINDSVLAANGGAWDRPPTGTVRWSEQARLAARELFARYAAQSPFGFKDPRTLLVLDGWRELFPHMQFIGIFRHPVAVAASLHNRSGMPHQQGLELWYEYNRRLLRVHTGRPFPILCFDEAPDDFQEKLYDVLREMGFDATAWQGEFYDEALRSAESGESMEIPWRVRRLHRKLQKLAI</sequence>
<protein>
    <submittedName>
        <fullName evidence="1">Sulfotransferase family protein</fullName>
    </submittedName>
</protein>
<dbReference type="GO" id="GO:0016740">
    <property type="term" value="F:transferase activity"/>
    <property type="evidence" value="ECO:0007669"/>
    <property type="project" value="UniProtKB-KW"/>
</dbReference>
<dbReference type="AlphaFoldDB" id="A0A4Z0LUX8"/>
<dbReference type="Gene3D" id="3.40.50.300">
    <property type="entry name" value="P-loop containing nucleotide triphosphate hydrolases"/>
    <property type="match status" value="1"/>
</dbReference>